<protein>
    <submittedName>
        <fullName evidence="8">Armadillo-type protein</fullName>
    </submittedName>
</protein>
<dbReference type="InterPro" id="IPR013598">
    <property type="entry name" value="Exportin-1/Importin-b-like"/>
</dbReference>
<dbReference type="InterPro" id="IPR051345">
    <property type="entry name" value="Importin_beta-like_NTR"/>
</dbReference>
<comment type="caution">
    <text evidence="8">The sequence shown here is derived from an EMBL/GenBank/DDBJ whole genome shotgun (WGS) entry which is preliminary data.</text>
</comment>
<proteinExistence type="inferred from homology"/>
<dbReference type="EMBL" id="MCFL01000014">
    <property type="protein sequence ID" value="ORZ37114.1"/>
    <property type="molecule type" value="Genomic_DNA"/>
</dbReference>
<reference evidence="8 9" key="1">
    <citation type="submission" date="2016-07" db="EMBL/GenBank/DDBJ databases">
        <title>Pervasive Adenine N6-methylation of Active Genes in Fungi.</title>
        <authorList>
            <consortium name="DOE Joint Genome Institute"/>
            <person name="Mondo S.J."/>
            <person name="Dannebaum R.O."/>
            <person name="Kuo R.C."/>
            <person name="Labutti K."/>
            <person name="Haridas S."/>
            <person name="Kuo A."/>
            <person name="Salamov A."/>
            <person name="Ahrendt S.R."/>
            <person name="Lipzen A."/>
            <person name="Sullivan W."/>
            <person name="Andreopoulos W.B."/>
            <person name="Clum A."/>
            <person name="Lindquist E."/>
            <person name="Daum C."/>
            <person name="Ramamoorthy G.K."/>
            <person name="Gryganskyi A."/>
            <person name="Culley D."/>
            <person name="Magnuson J.K."/>
            <person name="James T.Y."/>
            <person name="O'Malley M.A."/>
            <person name="Stajich J.E."/>
            <person name="Spatafora J.W."/>
            <person name="Visel A."/>
            <person name="Grigoriev I.V."/>
        </authorList>
    </citation>
    <scope>NUCLEOTIDE SEQUENCE [LARGE SCALE GENOMIC DNA]</scope>
    <source>
        <strain evidence="8 9">PL171</strain>
    </source>
</reference>
<keyword evidence="9" id="KW-1185">Reference proteome</keyword>
<dbReference type="OrthoDB" id="2016913at2759"/>
<dbReference type="SUPFAM" id="SSF48371">
    <property type="entry name" value="ARM repeat"/>
    <property type="match status" value="1"/>
</dbReference>
<dbReference type="GO" id="GO:0005737">
    <property type="term" value="C:cytoplasm"/>
    <property type="evidence" value="ECO:0007669"/>
    <property type="project" value="TreeGrafter"/>
</dbReference>
<comment type="similarity">
    <text evidence="2">Belongs to the importin beta family.</text>
</comment>
<name>A0A1Y2HT49_9FUNG</name>
<evidence type="ECO:0000256" key="1">
    <source>
        <dbReference type="ARBA" id="ARBA00004123"/>
    </source>
</evidence>
<evidence type="ECO:0000256" key="5">
    <source>
        <dbReference type="SAM" id="MobiDB-lite"/>
    </source>
</evidence>
<dbReference type="PANTHER" id="PTHR12363:SF33">
    <property type="entry name" value="IMPORTIN-13"/>
    <property type="match status" value="1"/>
</dbReference>
<evidence type="ECO:0000256" key="6">
    <source>
        <dbReference type="SAM" id="Phobius"/>
    </source>
</evidence>
<keyword evidence="6" id="KW-1133">Transmembrane helix</keyword>
<dbReference type="PANTHER" id="PTHR12363">
    <property type="entry name" value="TRANSPORTIN 3 AND IMPORTIN 13"/>
    <property type="match status" value="1"/>
</dbReference>
<keyword evidence="6" id="KW-0812">Transmembrane</keyword>
<accession>A0A1Y2HT49</accession>
<dbReference type="GO" id="GO:0006606">
    <property type="term" value="P:protein import into nucleus"/>
    <property type="evidence" value="ECO:0007669"/>
    <property type="project" value="TreeGrafter"/>
</dbReference>
<evidence type="ECO:0000256" key="3">
    <source>
        <dbReference type="ARBA" id="ARBA00022448"/>
    </source>
</evidence>
<organism evidence="8 9">
    <name type="scientific">Catenaria anguillulae PL171</name>
    <dbReference type="NCBI Taxonomy" id="765915"/>
    <lineage>
        <taxon>Eukaryota</taxon>
        <taxon>Fungi</taxon>
        <taxon>Fungi incertae sedis</taxon>
        <taxon>Blastocladiomycota</taxon>
        <taxon>Blastocladiomycetes</taxon>
        <taxon>Blastocladiales</taxon>
        <taxon>Catenariaceae</taxon>
        <taxon>Catenaria</taxon>
    </lineage>
</organism>
<keyword evidence="6" id="KW-0472">Membrane</keyword>
<feature type="region of interest" description="Disordered" evidence="5">
    <location>
        <begin position="136"/>
        <end position="186"/>
    </location>
</feature>
<dbReference type="Proteomes" id="UP000193411">
    <property type="component" value="Unassembled WGS sequence"/>
</dbReference>
<dbReference type="SMART" id="SM00913">
    <property type="entry name" value="IBN_N"/>
    <property type="match status" value="1"/>
</dbReference>
<dbReference type="InterPro" id="IPR001494">
    <property type="entry name" value="Importin-beta_N"/>
</dbReference>
<dbReference type="Pfam" id="PF08389">
    <property type="entry name" value="Xpo1"/>
    <property type="match status" value="1"/>
</dbReference>
<dbReference type="InterPro" id="IPR016024">
    <property type="entry name" value="ARM-type_fold"/>
</dbReference>
<evidence type="ECO:0000256" key="2">
    <source>
        <dbReference type="ARBA" id="ARBA00007991"/>
    </source>
</evidence>
<feature type="transmembrane region" description="Helical" evidence="6">
    <location>
        <begin position="73"/>
        <end position="95"/>
    </location>
</feature>
<dbReference type="Gene3D" id="1.25.10.10">
    <property type="entry name" value="Leucine-rich Repeat Variant"/>
    <property type="match status" value="1"/>
</dbReference>
<keyword evidence="3" id="KW-0813">Transport</keyword>
<evidence type="ECO:0000313" key="8">
    <source>
        <dbReference type="EMBL" id="ORZ37114.1"/>
    </source>
</evidence>
<keyword evidence="4" id="KW-0539">Nucleus</keyword>
<dbReference type="STRING" id="765915.A0A1Y2HT49"/>
<dbReference type="GO" id="GO:0005634">
    <property type="term" value="C:nucleus"/>
    <property type="evidence" value="ECO:0007669"/>
    <property type="project" value="UniProtKB-SubCell"/>
</dbReference>
<comment type="subcellular location">
    <subcellularLocation>
        <location evidence="1">Nucleus</location>
    </subcellularLocation>
</comment>
<feature type="compositionally biased region" description="Polar residues" evidence="5">
    <location>
        <begin position="167"/>
        <end position="184"/>
    </location>
</feature>
<feature type="transmembrane region" description="Helical" evidence="6">
    <location>
        <begin position="31"/>
        <end position="53"/>
    </location>
</feature>
<feature type="domain" description="Importin N-terminal" evidence="7">
    <location>
        <begin position="348"/>
        <end position="414"/>
    </location>
</feature>
<dbReference type="Pfam" id="PF03810">
    <property type="entry name" value="IBN_N"/>
    <property type="match status" value="1"/>
</dbReference>
<gene>
    <name evidence="8" type="ORF">BCR44DRAFT_1498438</name>
</gene>
<evidence type="ECO:0000259" key="7">
    <source>
        <dbReference type="SMART" id="SM00913"/>
    </source>
</evidence>
<dbReference type="GO" id="GO:0031267">
    <property type="term" value="F:small GTPase binding"/>
    <property type="evidence" value="ECO:0007669"/>
    <property type="project" value="InterPro"/>
</dbReference>
<dbReference type="InterPro" id="IPR011989">
    <property type="entry name" value="ARM-like"/>
</dbReference>
<evidence type="ECO:0000313" key="9">
    <source>
        <dbReference type="Proteomes" id="UP000193411"/>
    </source>
</evidence>
<evidence type="ECO:0000256" key="4">
    <source>
        <dbReference type="ARBA" id="ARBA00023242"/>
    </source>
</evidence>
<feature type="transmembrane region" description="Helical" evidence="6">
    <location>
        <begin position="107"/>
        <end position="131"/>
    </location>
</feature>
<sequence>MVLTSCSMKAFRLWTIFTSQMLLSSKLLRTGMISMTAAIVAGQLMLLAIWGGISPQQPTRNVPSTFSESTWNFNAAQVIAVASPLVGCLALFDFGSATLIAIVVKQVTILLTTAFVFGALIGRIAIVTYTVHSRSGMAPGSKVAAPAGNAARRDGSRGTPDPGQRGSGKSASPAQGQNASSTPAGTDASGFKLRGVYLVCTLGSLRAKWVHQEVWLSFEDGLLGILPTNNASVTTVSQEPASSSRHLLTKSTAAGIMGRVLRLSTMRYNPDPANQSNCLEVITNGAGYLIHFPSTEEWSDWVKCLSKAGAVVQNSQRPSSAQPVYPQLIAALQVMYNDHSSADQRRQAQQYLIQLQKAPEAWDLGWLCLQQGSDLQVQFFGAQTLHIKVSRDFELLPSEQYQPIREQLMEGVLSACHPAMPPVVMRRMCFALVAFALRTAPEHWSDMIPDLLSHFQSRCAALAASFPNTPDQILLLQGLLEVLRVLPEEFLSAMLTTQHKHKLQLHLTDSLPVVLTSLHDLLIHPSTHICTLALESLTAWVQFGIPIAQLGTVLSQTMALAQSDETSDAALKLLTEVVSHSSSARFEETFVQLAPGLHEAIANEDESHVEMVGRFVTALVENFPGWFVQHMDRPEVVQVLMPMLVAMVAFPGYPGAQQAISEMPMHSFFLIQETVCNPDQLPLSALSPTTTNANGAVNGSAGDMAMSTNSSTDSLVLLDRGPAGADVDSPAASLPPRLLAACEQVFLALFEQLVAKCEWPPTDAMWASWTKDRRDRWGAWRRDCKDNLLVCYYVLRAKAVDWLLVQIPQANSWHRLETLLFAVRSLGEALNASASTDTQVTGLLGMVLAPHVLSPPQPHPLRVRQTLLYVVGEYATWFHAHQQHVPFAVQILLGGLRDTTTLGSASKLLRDFCDVCRGELAASLGSIVEVYVEVKNVLPVLEKQRVVEAISMVIQRLPQSEMIAPLTVMLEETLSELTKCLDLPPSPDVRDHLLRQLAMLQAFCKGLQASDMEAEVIVLDATATEDLPQFVNLRTHLIQLMTRIHATYGTSDIETLNAVCSLMSVCIASTTPPMVFAPTSWLPLVGNMVQSPSILLSPTVMDVIGDLFHHARPLPDGLFQVLAATVRGMIDTLSANNAAASREQPEMVDAFLTLCGAVLRANPARCIKRVDSGGTRVFRKLFDSQGARINEGGGALLVSIHCASGGARVIAQLDVVNEAVFPGLVAVLVRSLLNDAPRIIVPNYAEILFRVVSHMPNQSRMWLNELLVGPNAVPSAHPLSLEDRKALMRLVMGTRQLKRFKDHVKDYHAKACGLEGARF</sequence>